<keyword evidence="5" id="KW-0472">Membrane</keyword>
<reference evidence="6" key="1">
    <citation type="submission" date="2022-04" db="EMBL/GenBank/DDBJ databases">
        <title>Lysobacter sp. CAU 1642 isolated from sea sand.</title>
        <authorList>
            <person name="Kim W."/>
        </authorList>
    </citation>
    <scope>NUCLEOTIDE SEQUENCE</scope>
    <source>
        <strain evidence="6">CAU 1642</strain>
    </source>
</reference>
<comment type="caution">
    <text evidence="6">The sequence shown here is derived from an EMBL/GenBank/DDBJ whole genome shotgun (WGS) entry which is preliminary data.</text>
</comment>
<dbReference type="PANTHER" id="PTHR43646:SF2">
    <property type="entry name" value="GLYCOSYLTRANSFERASE 2-LIKE DOMAIN-CONTAINING PROTEIN"/>
    <property type="match status" value="1"/>
</dbReference>
<keyword evidence="4 6" id="KW-0808">Transferase</keyword>
<name>A0ABT0GKN8_9GAMM</name>
<accession>A0ABT0GKN8</accession>
<evidence type="ECO:0000256" key="3">
    <source>
        <dbReference type="ARBA" id="ARBA00022676"/>
    </source>
</evidence>
<comment type="subcellular location">
    <subcellularLocation>
        <location evidence="1">Cell membrane</location>
    </subcellularLocation>
</comment>
<sequence length="225" mass="24621">MPRLDDLCVVVPVGPGDVAWRRLLPQLEALPETAEIIFSGVDGDPGAPAAQALPGLERCLCLAGPAGRAAQQNRGAAAGRNGWLWFLHADSRLHPRALARIATLPDRPALAYFDLAFDDGPRGMPINRLGAFIRSRWLRMPFGDQGLLLPRRQFEALGGFDETVGPGEDHALVWKARRAGLPLHPLGVPLYTSARRYAEHGWLRTTARHLRMTFEQARRFSGGGA</sequence>
<dbReference type="SUPFAM" id="SSF53448">
    <property type="entry name" value="Nucleotide-diphospho-sugar transferases"/>
    <property type="match status" value="1"/>
</dbReference>
<dbReference type="InterPro" id="IPR029044">
    <property type="entry name" value="Nucleotide-diphossugar_trans"/>
</dbReference>
<dbReference type="Gene3D" id="3.90.550.10">
    <property type="entry name" value="Spore Coat Polysaccharide Biosynthesis Protein SpsA, Chain A"/>
    <property type="match status" value="1"/>
</dbReference>
<dbReference type="GO" id="GO:0016740">
    <property type="term" value="F:transferase activity"/>
    <property type="evidence" value="ECO:0007669"/>
    <property type="project" value="UniProtKB-KW"/>
</dbReference>
<dbReference type="EMBL" id="JALNMH010000014">
    <property type="protein sequence ID" value="MCK7595106.1"/>
    <property type="molecule type" value="Genomic_DNA"/>
</dbReference>
<evidence type="ECO:0000256" key="5">
    <source>
        <dbReference type="ARBA" id="ARBA00023136"/>
    </source>
</evidence>
<dbReference type="PANTHER" id="PTHR43646">
    <property type="entry name" value="GLYCOSYLTRANSFERASE"/>
    <property type="match status" value="1"/>
</dbReference>
<evidence type="ECO:0000313" key="6">
    <source>
        <dbReference type="EMBL" id="MCK7595106.1"/>
    </source>
</evidence>
<dbReference type="Proteomes" id="UP001431449">
    <property type="component" value="Unassembled WGS sequence"/>
</dbReference>
<keyword evidence="7" id="KW-1185">Reference proteome</keyword>
<organism evidence="6 7">
    <name type="scientific">Pseudomarimonas salicorniae</name>
    <dbReference type="NCBI Taxonomy" id="2933270"/>
    <lineage>
        <taxon>Bacteria</taxon>
        <taxon>Pseudomonadati</taxon>
        <taxon>Pseudomonadota</taxon>
        <taxon>Gammaproteobacteria</taxon>
        <taxon>Lysobacterales</taxon>
        <taxon>Lysobacteraceae</taxon>
        <taxon>Pseudomarimonas</taxon>
    </lineage>
</organism>
<dbReference type="RefSeq" id="WP_248210868.1">
    <property type="nucleotide sequence ID" value="NZ_JALNMH010000014.1"/>
</dbReference>
<evidence type="ECO:0000256" key="2">
    <source>
        <dbReference type="ARBA" id="ARBA00022475"/>
    </source>
</evidence>
<protein>
    <submittedName>
        <fullName evidence="6">Glycosyl transferase family 2</fullName>
    </submittedName>
</protein>
<gene>
    <name evidence="6" type="ORF">M0G41_15660</name>
</gene>
<evidence type="ECO:0000313" key="7">
    <source>
        <dbReference type="Proteomes" id="UP001431449"/>
    </source>
</evidence>
<keyword evidence="2" id="KW-1003">Cell membrane</keyword>
<proteinExistence type="predicted"/>
<keyword evidence="3" id="KW-0328">Glycosyltransferase</keyword>
<evidence type="ECO:0000256" key="4">
    <source>
        <dbReference type="ARBA" id="ARBA00022679"/>
    </source>
</evidence>
<evidence type="ECO:0000256" key="1">
    <source>
        <dbReference type="ARBA" id="ARBA00004236"/>
    </source>
</evidence>